<dbReference type="Pfam" id="PF00082">
    <property type="entry name" value="Peptidase_S8"/>
    <property type="match status" value="1"/>
</dbReference>
<dbReference type="GO" id="GO:0004252">
    <property type="term" value="F:serine-type endopeptidase activity"/>
    <property type="evidence" value="ECO:0007669"/>
    <property type="project" value="UniProtKB-EC"/>
</dbReference>
<dbReference type="Proteomes" id="UP000553632">
    <property type="component" value="Unassembled WGS sequence"/>
</dbReference>
<dbReference type="AlphaFoldDB" id="A0A7J6MRZ1"/>
<protein>
    <recommendedName>
        <fullName evidence="2">subtilisin</fullName>
        <ecNumber evidence="2">3.4.21.62</ecNumber>
    </recommendedName>
</protein>
<dbReference type="EMBL" id="JABANP010001174">
    <property type="protein sequence ID" value="KAF4674378.1"/>
    <property type="molecule type" value="Genomic_DNA"/>
</dbReference>
<dbReference type="InterPro" id="IPR000209">
    <property type="entry name" value="Peptidase_S8/S53_dom"/>
</dbReference>
<sequence length="181" mass="19569">MSFGFQLSTLSAENQHLLWEALRLAQEKNIVLVSAAGNSNMRASDIYPCWYGGPNGMCVANLQSETHLNMKSNWGERVDVAAYGTNICIGRDEEGVMINKGGSSLAGPMVAGLAAILLSMDVEPRMAKRLILSNVDPVASYNGQMIRGGAINPLRTVQHAIRQLASKPRGLRGNENLVRSD</sequence>
<evidence type="ECO:0000313" key="7">
    <source>
        <dbReference type="Proteomes" id="UP000541610"/>
    </source>
</evidence>
<keyword evidence="8" id="KW-1185">Reference proteome</keyword>
<evidence type="ECO:0000313" key="6">
    <source>
        <dbReference type="EMBL" id="KAF4730622.1"/>
    </source>
</evidence>
<dbReference type="GO" id="GO:0006508">
    <property type="term" value="P:proteolysis"/>
    <property type="evidence" value="ECO:0007669"/>
    <property type="project" value="InterPro"/>
</dbReference>
<comment type="catalytic activity">
    <reaction evidence="1">
        <text>Hydrolysis of proteins with broad specificity for peptide bonds, and a preference for a large uncharged residue in P1. Hydrolyzes peptide amides.</text>
        <dbReference type="EC" id="3.4.21.62"/>
    </reaction>
</comment>
<dbReference type="Proteomes" id="UP000541610">
    <property type="component" value="Unassembled WGS sequence"/>
</dbReference>
<dbReference type="SUPFAM" id="SSF52743">
    <property type="entry name" value="Subtilisin-like"/>
    <property type="match status" value="1"/>
</dbReference>
<name>A0A7J6MRZ1_PEROL</name>
<comment type="similarity">
    <text evidence="3">Belongs to the peptidase S8 family.</text>
</comment>
<dbReference type="Gene3D" id="3.40.50.200">
    <property type="entry name" value="Peptidase S8/S53 domain"/>
    <property type="match status" value="1"/>
</dbReference>
<dbReference type="EMBL" id="JABANO010019175">
    <property type="protein sequence ID" value="KAF4730622.1"/>
    <property type="molecule type" value="Genomic_DNA"/>
</dbReference>
<dbReference type="PROSITE" id="PS51892">
    <property type="entry name" value="SUBTILASE"/>
    <property type="match status" value="1"/>
</dbReference>
<feature type="domain" description="Peptidase S8/S53" evidence="4">
    <location>
        <begin position="19"/>
        <end position="135"/>
    </location>
</feature>
<evidence type="ECO:0000313" key="5">
    <source>
        <dbReference type="EMBL" id="KAF4674378.1"/>
    </source>
</evidence>
<comment type="caution">
    <text evidence="5">The sequence shown here is derived from an EMBL/GenBank/DDBJ whole genome shotgun (WGS) entry which is preliminary data.</text>
</comment>
<evidence type="ECO:0000256" key="3">
    <source>
        <dbReference type="PROSITE-ProRule" id="PRU01240"/>
    </source>
</evidence>
<evidence type="ECO:0000256" key="2">
    <source>
        <dbReference type="ARBA" id="ARBA00023619"/>
    </source>
</evidence>
<dbReference type="OrthoDB" id="206201at2759"/>
<organism evidence="5 7">
    <name type="scientific">Perkinsus olseni</name>
    <name type="common">Perkinsus atlanticus</name>
    <dbReference type="NCBI Taxonomy" id="32597"/>
    <lineage>
        <taxon>Eukaryota</taxon>
        <taxon>Sar</taxon>
        <taxon>Alveolata</taxon>
        <taxon>Perkinsozoa</taxon>
        <taxon>Perkinsea</taxon>
        <taxon>Perkinsida</taxon>
        <taxon>Perkinsidae</taxon>
        <taxon>Perkinsus</taxon>
    </lineage>
</organism>
<evidence type="ECO:0000259" key="4">
    <source>
        <dbReference type="Pfam" id="PF00082"/>
    </source>
</evidence>
<dbReference type="EC" id="3.4.21.62" evidence="2"/>
<dbReference type="InterPro" id="IPR036852">
    <property type="entry name" value="Peptidase_S8/S53_dom_sf"/>
</dbReference>
<gene>
    <name evidence="5" type="ORF">FOZ60_001261</name>
    <name evidence="6" type="ORF">FOZ63_009482</name>
</gene>
<dbReference type="OMA" id="DVEPRMA"/>
<comment type="caution">
    <text evidence="3">Lacks conserved residue(s) required for the propagation of feature annotation.</text>
</comment>
<evidence type="ECO:0000313" key="8">
    <source>
        <dbReference type="Proteomes" id="UP000553632"/>
    </source>
</evidence>
<proteinExistence type="inferred from homology"/>
<reference evidence="7 8" key="1">
    <citation type="submission" date="2020-04" db="EMBL/GenBank/DDBJ databases">
        <title>Perkinsus olseni comparative genomics.</title>
        <authorList>
            <person name="Bogema D.R."/>
        </authorList>
    </citation>
    <scope>NUCLEOTIDE SEQUENCE [LARGE SCALE GENOMIC DNA]</scope>
    <source>
        <strain evidence="5">00978-12</strain>
        <strain evidence="6 8">ATCC PRA-207</strain>
    </source>
</reference>
<accession>A0A7J6MRZ1</accession>
<evidence type="ECO:0000256" key="1">
    <source>
        <dbReference type="ARBA" id="ARBA00023529"/>
    </source>
</evidence>